<proteinExistence type="predicted"/>
<name>G0N289_CAEBE</name>
<organism evidence="2">
    <name type="scientific">Caenorhabditis brenneri</name>
    <name type="common">Nematode worm</name>
    <dbReference type="NCBI Taxonomy" id="135651"/>
    <lineage>
        <taxon>Eukaryota</taxon>
        <taxon>Metazoa</taxon>
        <taxon>Ecdysozoa</taxon>
        <taxon>Nematoda</taxon>
        <taxon>Chromadorea</taxon>
        <taxon>Rhabditida</taxon>
        <taxon>Rhabditina</taxon>
        <taxon>Rhabditomorpha</taxon>
        <taxon>Rhabditoidea</taxon>
        <taxon>Rhabditidae</taxon>
        <taxon>Peloderinae</taxon>
        <taxon>Caenorhabditis</taxon>
    </lineage>
</organism>
<evidence type="ECO:0000313" key="1">
    <source>
        <dbReference type="EMBL" id="EGT50560.1"/>
    </source>
</evidence>
<sequence length="305" mass="34302">MENGTTVLEHFSSCQRLSLLHKDDDPARKTTFEELFGWYDKAAVCKAAVSGYYKRTDDETINELLDAVCYENYLITAELEQTLGKHEALSDEKKYKANMYSVKLKKADQGEVQDYPEILFPVRQVCIQNAPPPQPSAVLQLQTGLPPLPPAAAAVLQQIRLQMLQNFYSYTFSLTNAPAPQPALPQTPHRAAAALQQPIRLQLAQDYHRLSLELMNIRAPTHQPQIPPAFNRVHLQQNVNSNQLALSDALLPQRPTSAKVATPPPSTPPVAPQRGQGPDIFLFCKTNCFHFYSINRFFFVLFISK</sequence>
<evidence type="ECO:0000313" key="2">
    <source>
        <dbReference type="Proteomes" id="UP000008068"/>
    </source>
</evidence>
<dbReference type="AlphaFoldDB" id="G0N289"/>
<dbReference type="InParanoid" id="G0N289"/>
<keyword evidence="2" id="KW-1185">Reference proteome</keyword>
<gene>
    <name evidence="1" type="ORF">CAEBREN_20948</name>
</gene>
<dbReference type="EMBL" id="GL379829">
    <property type="protein sequence ID" value="EGT50560.1"/>
    <property type="molecule type" value="Genomic_DNA"/>
</dbReference>
<accession>G0N289</accession>
<protein>
    <submittedName>
        <fullName evidence="1">Uncharacterized protein</fullName>
    </submittedName>
</protein>
<reference evidence="2" key="1">
    <citation type="submission" date="2011-07" db="EMBL/GenBank/DDBJ databases">
        <authorList>
            <consortium name="Caenorhabditis brenneri Sequencing and Analysis Consortium"/>
            <person name="Wilson R.K."/>
        </authorList>
    </citation>
    <scope>NUCLEOTIDE SEQUENCE [LARGE SCALE GENOMIC DNA]</scope>
    <source>
        <strain evidence="2">PB2801</strain>
    </source>
</reference>
<dbReference type="HOGENOM" id="CLU_912858_0_0_1"/>
<dbReference type="Proteomes" id="UP000008068">
    <property type="component" value="Unassembled WGS sequence"/>
</dbReference>